<sequence length="84" mass="9715">MLGKSVWSVRSMHKAHTGCPDMRLHLFNNTFLAFAMEHKFRVLPHITLATIQVFVDEMFHIKISPNCARKTKEKALKKINGDHL</sequence>
<reference evidence="1 2" key="1">
    <citation type="submission" date="2024-01" db="EMBL/GenBank/DDBJ databases">
        <title>The complete chloroplast genome sequence of Lithospermum erythrorhizon: insights into the phylogenetic relationship among Boraginaceae species and the maternal lineages of purple gromwells.</title>
        <authorList>
            <person name="Okada T."/>
            <person name="Watanabe K."/>
        </authorList>
    </citation>
    <scope>NUCLEOTIDE SEQUENCE [LARGE SCALE GENOMIC DNA]</scope>
</reference>
<evidence type="ECO:0000313" key="2">
    <source>
        <dbReference type="Proteomes" id="UP001454036"/>
    </source>
</evidence>
<keyword evidence="2" id="KW-1185">Reference proteome</keyword>
<comment type="caution">
    <text evidence="1">The sequence shown here is derived from an EMBL/GenBank/DDBJ whole genome shotgun (WGS) entry which is preliminary data.</text>
</comment>
<evidence type="ECO:0000313" key="1">
    <source>
        <dbReference type="EMBL" id="GAA0169025.1"/>
    </source>
</evidence>
<gene>
    <name evidence="1" type="ORF">LIER_23595</name>
</gene>
<accession>A0AAV3R1L4</accession>
<dbReference type="EMBL" id="BAABME010006684">
    <property type="protein sequence ID" value="GAA0169025.1"/>
    <property type="molecule type" value="Genomic_DNA"/>
</dbReference>
<organism evidence="1 2">
    <name type="scientific">Lithospermum erythrorhizon</name>
    <name type="common">Purple gromwell</name>
    <name type="synonym">Lithospermum officinale var. erythrorhizon</name>
    <dbReference type="NCBI Taxonomy" id="34254"/>
    <lineage>
        <taxon>Eukaryota</taxon>
        <taxon>Viridiplantae</taxon>
        <taxon>Streptophyta</taxon>
        <taxon>Embryophyta</taxon>
        <taxon>Tracheophyta</taxon>
        <taxon>Spermatophyta</taxon>
        <taxon>Magnoliopsida</taxon>
        <taxon>eudicotyledons</taxon>
        <taxon>Gunneridae</taxon>
        <taxon>Pentapetalae</taxon>
        <taxon>asterids</taxon>
        <taxon>lamiids</taxon>
        <taxon>Boraginales</taxon>
        <taxon>Boraginaceae</taxon>
        <taxon>Boraginoideae</taxon>
        <taxon>Lithospermeae</taxon>
        <taxon>Lithospermum</taxon>
    </lineage>
</organism>
<dbReference type="Proteomes" id="UP001454036">
    <property type="component" value="Unassembled WGS sequence"/>
</dbReference>
<name>A0AAV3R1L4_LITER</name>
<proteinExistence type="predicted"/>
<protein>
    <recommendedName>
        <fullName evidence="3">Transposase</fullName>
    </recommendedName>
</protein>
<evidence type="ECO:0008006" key="3">
    <source>
        <dbReference type="Google" id="ProtNLM"/>
    </source>
</evidence>
<dbReference type="AlphaFoldDB" id="A0AAV3R1L4"/>